<evidence type="ECO:0000259" key="1">
    <source>
        <dbReference type="Pfam" id="PF18843"/>
    </source>
</evidence>
<keyword evidence="3" id="KW-1185">Reference proteome</keyword>
<dbReference type="Pfam" id="PF18843">
    <property type="entry name" value="LPD28"/>
    <property type="match status" value="1"/>
</dbReference>
<accession>A0A1M6LCJ9</accession>
<proteinExistence type="predicted"/>
<sequence>MLLDANEETFELVEIDGKETLFTNSRLDRTTVPEGLFCYDIRESEGFSSEPVTLEPYVTVNHWGTVLSKEEFTLNDGGFYPIDDFNYLGETLSIKEYMEHQNDIDMNM</sequence>
<dbReference type="RefSeq" id="WP_072848448.1">
    <property type="nucleotide sequence ID" value="NZ_FRAH01000004.1"/>
</dbReference>
<name>A0A1M6LCJ9_9FIRM</name>
<reference evidence="2 3" key="1">
    <citation type="submission" date="2016-11" db="EMBL/GenBank/DDBJ databases">
        <authorList>
            <person name="Jaros S."/>
            <person name="Januszkiewicz K."/>
            <person name="Wedrychowicz H."/>
        </authorList>
    </citation>
    <scope>NUCLEOTIDE SEQUENCE [LARGE SCALE GENOMIC DNA]</scope>
    <source>
        <strain evidence="2 3">DSM 14214</strain>
    </source>
</reference>
<dbReference type="InterPro" id="IPR040809">
    <property type="entry name" value="LPD28"/>
</dbReference>
<gene>
    <name evidence="2" type="ORF">SAMN02745138_00342</name>
</gene>
<dbReference type="OrthoDB" id="2594680at2"/>
<dbReference type="Proteomes" id="UP000183975">
    <property type="component" value="Unassembled WGS sequence"/>
</dbReference>
<dbReference type="AlphaFoldDB" id="A0A1M6LCJ9"/>
<evidence type="ECO:0000313" key="2">
    <source>
        <dbReference type="EMBL" id="SHJ68884.1"/>
    </source>
</evidence>
<organism evidence="2 3">
    <name type="scientific">Anaerotignum lactatifermentans DSM 14214</name>
    <dbReference type="NCBI Taxonomy" id="1121323"/>
    <lineage>
        <taxon>Bacteria</taxon>
        <taxon>Bacillati</taxon>
        <taxon>Bacillota</taxon>
        <taxon>Clostridia</taxon>
        <taxon>Lachnospirales</taxon>
        <taxon>Anaerotignaceae</taxon>
        <taxon>Anaerotignum</taxon>
    </lineage>
</organism>
<protein>
    <recommendedName>
        <fullName evidence="1">Large polyvalent protein associated domain-containing protein</fullName>
    </recommendedName>
</protein>
<feature type="domain" description="Large polyvalent protein associated" evidence="1">
    <location>
        <begin position="6"/>
        <end position="99"/>
    </location>
</feature>
<evidence type="ECO:0000313" key="3">
    <source>
        <dbReference type="Proteomes" id="UP000183975"/>
    </source>
</evidence>
<dbReference type="EMBL" id="FRAH01000004">
    <property type="protein sequence ID" value="SHJ68884.1"/>
    <property type="molecule type" value="Genomic_DNA"/>
</dbReference>